<keyword evidence="2" id="KW-1185">Reference proteome</keyword>
<sequence>MAGFRVVRYDTAFTASPSKGQKRPRKHDETHLKWIRTLPCIITGAYGVEAAHIRYAAPQYGKNETGMGEKPDDRWTIPLSPEMHREQHSMNERAFWLKHGIDPCRVSLALYAITGDEEQALIIIRNARKS</sequence>
<gene>
    <name evidence="1" type="ORF">FHS77_002685</name>
</gene>
<dbReference type="Pfam" id="PF06147">
    <property type="entry name" value="DUF968"/>
    <property type="match status" value="1"/>
</dbReference>
<dbReference type="InterPro" id="IPR010373">
    <property type="entry name" value="DUF968"/>
</dbReference>
<evidence type="ECO:0000313" key="2">
    <source>
        <dbReference type="Proteomes" id="UP000555393"/>
    </source>
</evidence>
<reference evidence="1 2" key="1">
    <citation type="submission" date="2020-08" db="EMBL/GenBank/DDBJ databases">
        <title>Genomic Encyclopedia of Type Strains, Phase IV (KMG-IV): sequencing the most valuable type-strain genomes for metagenomic binning, comparative biology and taxonomic classification.</title>
        <authorList>
            <person name="Goeker M."/>
        </authorList>
    </citation>
    <scope>NUCLEOTIDE SEQUENCE [LARGE SCALE GENOMIC DNA]</scope>
    <source>
        <strain evidence="1 2">DSM 22336</strain>
    </source>
</reference>
<organism evidence="1 2">
    <name type="scientific">Paenochrobactrum gallinarii</name>
    <dbReference type="NCBI Taxonomy" id="643673"/>
    <lineage>
        <taxon>Bacteria</taxon>
        <taxon>Pseudomonadati</taxon>
        <taxon>Pseudomonadota</taxon>
        <taxon>Alphaproteobacteria</taxon>
        <taxon>Hyphomicrobiales</taxon>
        <taxon>Brucellaceae</taxon>
        <taxon>Paenochrobactrum</taxon>
    </lineage>
</organism>
<proteinExistence type="predicted"/>
<accession>A0A841M040</accession>
<dbReference type="Proteomes" id="UP000555393">
    <property type="component" value="Unassembled WGS sequence"/>
</dbReference>
<name>A0A841M040_9HYPH</name>
<dbReference type="EMBL" id="JACIIU010000017">
    <property type="protein sequence ID" value="MBB6262117.1"/>
    <property type="molecule type" value="Genomic_DNA"/>
</dbReference>
<evidence type="ECO:0008006" key="3">
    <source>
        <dbReference type="Google" id="ProtNLM"/>
    </source>
</evidence>
<dbReference type="AlphaFoldDB" id="A0A841M040"/>
<comment type="caution">
    <text evidence="1">The sequence shown here is derived from an EMBL/GenBank/DDBJ whole genome shotgun (WGS) entry which is preliminary data.</text>
</comment>
<protein>
    <recommendedName>
        <fullName evidence="3">DUF968 domain-containing protein</fullName>
    </recommendedName>
</protein>
<evidence type="ECO:0000313" key="1">
    <source>
        <dbReference type="EMBL" id="MBB6262117.1"/>
    </source>
</evidence>
<dbReference type="RefSeq" id="WP_184224111.1">
    <property type="nucleotide sequence ID" value="NZ_JACIIU010000017.1"/>
</dbReference>